<evidence type="ECO:0000256" key="7">
    <source>
        <dbReference type="ARBA" id="ARBA00022837"/>
    </source>
</evidence>
<evidence type="ECO:0000256" key="2">
    <source>
        <dbReference type="ARBA" id="ARBA00022487"/>
    </source>
</evidence>
<protein>
    <recommendedName>
        <fullName evidence="10">Carboxylic ester hydrolase</fullName>
        <ecNumber evidence="10">3.1.1.-</ecNumber>
    </recommendedName>
</protein>
<evidence type="ECO:0000256" key="1">
    <source>
        <dbReference type="ARBA" id="ARBA00006249"/>
    </source>
</evidence>
<accession>A0A8H5MF43</accession>
<dbReference type="GO" id="GO:0030600">
    <property type="term" value="F:feruloyl esterase activity"/>
    <property type="evidence" value="ECO:0007669"/>
    <property type="project" value="UniProtKB-EC"/>
</dbReference>
<gene>
    <name evidence="11" type="ORF">D9757_002557</name>
</gene>
<dbReference type="Pfam" id="PF07519">
    <property type="entry name" value="Tannase"/>
    <property type="match status" value="1"/>
</dbReference>
<keyword evidence="3" id="KW-0858">Xylan degradation</keyword>
<evidence type="ECO:0000256" key="6">
    <source>
        <dbReference type="ARBA" id="ARBA00022801"/>
    </source>
</evidence>
<dbReference type="PANTHER" id="PTHR33938:SF15">
    <property type="entry name" value="FERULOYL ESTERASE B-RELATED"/>
    <property type="match status" value="1"/>
</dbReference>
<sequence>MFQDLLDTVSGVAQFLGLSLFSINGWHRQPPLWTPAYAANLTNGDLDFVANCSRFSALVDIPGAVTHFTQYVPAGTNLLFPDNHPSCGLTSQSVSSDICRLAMSVPTSSTSEISFEAWFPRNYSGRFLSTGNRGLANFTRLACVFALILLYRLLGVGGCIPYDELAYTTSMGFASVGTNSGHNTTSADAFLNNPDAVQDFAYRSVHTGTIVGKELTSHFYGFPYAKSYYFGCSTGGRQGFKEAQDFPEDFDGILAGAPAIAFTRLVSWGASFLQKTASVDDDTFVTPELWAIVYEALLQQCDALDGAVDGLLEHPDLCQFNPEVLLCRKGRTSGCLTGKQAERVRAVFSPLYGREGQLLYPRLQPGVNTKKQMPFYVAGVPFGSATEWFQNVVYNDTTWNPRSFSLQDAMVAIEQNPFNIDTWNGDLNSFATNGGKLLTFHGLQDFVISSEISSLYYAHVARTMGLPPAELDSFYRLFFVSGMDHCQGGDGASVIGQSSSSSVGADPDENVLMALVRWVEEGVAPEVLKAAKLDKKGAVGYWRSNCKWPLKNRYHTEEGSWKCE</sequence>
<proteinExistence type="inferred from homology"/>
<keyword evidence="3" id="KW-0119">Carbohydrate metabolism</keyword>
<dbReference type="EC" id="3.1.1.-" evidence="10"/>
<comment type="similarity">
    <text evidence="1 10">Belongs to the tannase family.</text>
</comment>
<name>A0A8H5MF43_9AGAR</name>
<dbReference type="SUPFAM" id="SSF53474">
    <property type="entry name" value="alpha/beta-Hydrolases"/>
    <property type="match status" value="1"/>
</dbReference>
<dbReference type="PANTHER" id="PTHR33938">
    <property type="entry name" value="FERULOYL ESTERASE B-RELATED"/>
    <property type="match status" value="1"/>
</dbReference>
<keyword evidence="3" id="KW-0624">Polysaccharide degradation</keyword>
<evidence type="ECO:0000313" key="11">
    <source>
        <dbReference type="EMBL" id="KAF5391703.1"/>
    </source>
</evidence>
<evidence type="ECO:0000256" key="10">
    <source>
        <dbReference type="RuleBase" id="RU361238"/>
    </source>
</evidence>
<dbReference type="InterPro" id="IPR029058">
    <property type="entry name" value="AB_hydrolase_fold"/>
</dbReference>
<dbReference type="Proteomes" id="UP000518752">
    <property type="component" value="Unassembled WGS sequence"/>
</dbReference>
<evidence type="ECO:0000256" key="9">
    <source>
        <dbReference type="ARBA" id="ARBA00034075"/>
    </source>
</evidence>
<keyword evidence="7" id="KW-0106">Calcium</keyword>
<comment type="caution">
    <text evidence="11">The sequence shown here is derived from an EMBL/GenBank/DDBJ whole genome shotgun (WGS) entry which is preliminary data.</text>
</comment>
<keyword evidence="6 10" id="KW-0378">Hydrolase</keyword>
<dbReference type="AlphaFoldDB" id="A0A8H5MF43"/>
<dbReference type="EMBL" id="JAACJN010000009">
    <property type="protein sequence ID" value="KAF5391703.1"/>
    <property type="molecule type" value="Genomic_DNA"/>
</dbReference>
<evidence type="ECO:0000256" key="5">
    <source>
        <dbReference type="ARBA" id="ARBA00022729"/>
    </source>
</evidence>
<dbReference type="InterPro" id="IPR011118">
    <property type="entry name" value="Tannase/feruloyl_esterase"/>
</dbReference>
<reference evidence="11 12" key="1">
    <citation type="journal article" date="2020" name="ISME J.">
        <title>Uncovering the hidden diversity of litter-decomposition mechanisms in mushroom-forming fungi.</title>
        <authorList>
            <person name="Floudas D."/>
            <person name="Bentzer J."/>
            <person name="Ahren D."/>
            <person name="Johansson T."/>
            <person name="Persson P."/>
            <person name="Tunlid A."/>
        </authorList>
    </citation>
    <scope>NUCLEOTIDE SEQUENCE [LARGE SCALE GENOMIC DNA]</scope>
    <source>
        <strain evidence="11 12">CBS 406.79</strain>
    </source>
</reference>
<evidence type="ECO:0000256" key="3">
    <source>
        <dbReference type="ARBA" id="ARBA00022651"/>
    </source>
</evidence>
<organism evidence="11 12">
    <name type="scientific">Collybiopsis confluens</name>
    <dbReference type="NCBI Taxonomy" id="2823264"/>
    <lineage>
        <taxon>Eukaryota</taxon>
        <taxon>Fungi</taxon>
        <taxon>Dikarya</taxon>
        <taxon>Basidiomycota</taxon>
        <taxon>Agaricomycotina</taxon>
        <taxon>Agaricomycetes</taxon>
        <taxon>Agaricomycetidae</taxon>
        <taxon>Agaricales</taxon>
        <taxon>Marasmiineae</taxon>
        <taxon>Omphalotaceae</taxon>
        <taxon>Collybiopsis</taxon>
    </lineage>
</organism>
<keyword evidence="4" id="KW-0479">Metal-binding</keyword>
<dbReference type="GO" id="GO:0045493">
    <property type="term" value="P:xylan catabolic process"/>
    <property type="evidence" value="ECO:0007669"/>
    <property type="project" value="UniProtKB-KW"/>
</dbReference>
<keyword evidence="12" id="KW-1185">Reference proteome</keyword>
<comment type="catalytic activity">
    <reaction evidence="9">
        <text>feruloyl-polysaccharide + H2O = ferulate + polysaccharide.</text>
        <dbReference type="EC" id="3.1.1.73"/>
    </reaction>
</comment>
<dbReference type="GO" id="GO:0046872">
    <property type="term" value="F:metal ion binding"/>
    <property type="evidence" value="ECO:0007669"/>
    <property type="project" value="UniProtKB-KW"/>
</dbReference>
<evidence type="ECO:0000256" key="8">
    <source>
        <dbReference type="ARBA" id="ARBA00023157"/>
    </source>
</evidence>
<evidence type="ECO:0000256" key="4">
    <source>
        <dbReference type="ARBA" id="ARBA00022723"/>
    </source>
</evidence>
<dbReference type="OrthoDB" id="3039123at2759"/>
<evidence type="ECO:0000313" key="12">
    <source>
        <dbReference type="Proteomes" id="UP000518752"/>
    </source>
</evidence>
<keyword evidence="8" id="KW-1015">Disulfide bond</keyword>
<keyword evidence="5" id="KW-0732">Signal</keyword>
<keyword evidence="2" id="KW-0719">Serine esterase</keyword>